<reference evidence="1 2" key="1">
    <citation type="journal article" date="2016" name="Nat. Commun.">
        <title>Ectomycorrhizal ecology is imprinted in the genome of the dominant symbiotic fungus Cenococcum geophilum.</title>
        <authorList>
            <consortium name="DOE Joint Genome Institute"/>
            <person name="Peter M."/>
            <person name="Kohler A."/>
            <person name="Ohm R.A."/>
            <person name="Kuo A."/>
            <person name="Krutzmann J."/>
            <person name="Morin E."/>
            <person name="Arend M."/>
            <person name="Barry K.W."/>
            <person name="Binder M."/>
            <person name="Choi C."/>
            <person name="Clum A."/>
            <person name="Copeland A."/>
            <person name="Grisel N."/>
            <person name="Haridas S."/>
            <person name="Kipfer T."/>
            <person name="LaButti K."/>
            <person name="Lindquist E."/>
            <person name="Lipzen A."/>
            <person name="Maire R."/>
            <person name="Meier B."/>
            <person name="Mihaltcheva S."/>
            <person name="Molinier V."/>
            <person name="Murat C."/>
            <person name="Poggeler S."/>
            <person name="Quandt C.A."/>
            <person name="Sperisen C."/>
            <person name="Tritt A."/>
            <person name="Tisserant E."/>
            <person name="Crous P.W."/>
            <person name="Henrissat B."/>
            <person name="Nehls U."/>
            <person name="Egli S."/>
            <person name="Spatafora J.W."/>
            <person name="Grigoriev I.V."/>
            <person name="Martin F.M."/>
        </authorList>
    </citation>
    <scope>NUCLEOTIDE SEQUENCE [LARGE SCALE GENOMIC DNA]</scope>
    <source>
        <strain evidence="1 2">CBS 459.81</strain>
    </source>
</reference>
<organism evidence="1 2">
    <name type="scientific">Lepidopterella palustris CBS 459.81</name>
    <dbReference type="NCBI Taxonomy" id="1314670"/>
    <lineage>
        <taxon>Eukaryota</taxon>
        <taxon>Fungi</taxon>
        <taxon>Dikarya</taxon>
        <taxon>Ascomycota</taxon>
        <taxon>Pezizomycotina</taxon>
        <taxon>Dothideomycetes</taxon>
        <taxon>Pleosporomycetidae</taxon>
        <taxon>Mytilinidiales</taxon>
        <taxon>Argynnaceae</taxon>
        <taxon>Lepidopterella</taxon>
    </lineage>
</organism>
<name>A0A8E2DWL0_9PEZI</name>
<keyword evidence="2" id="KW-1185">Reference proteome</keyword>
<accession>A0A8E2DWL0</accession>
<feature type="non-terminal residue" evidence="1">
    <location>
        <position position="1"/>
    </location>
</feature>
<proteinExistence type="predicted"/>
<sequence length="58" mass="6632">NIYNIDKTKVILSILGSIKVLISKDNIRDYRGADIKRKIVTSIKYISGNNRLLLPFII</sequence>
<dbReference type="AlphaFoldDB" id="A0A8E2DWL0"/>
<protein>
    <submittedName>
        <fullName evidence="1">Uncharacterized protein</fullName>
    </submittedName>
</protein>
<dbReference type="EMBL" id="KV746037">
    <property type="protein sequence ID" value="OCK73032.1"/>
    <property type="molecule type" value="Genomic_DNA"/>
</dbReference>
<dbReference type="OrthoDB" id="5425890at2759"/>
<evidence type="ECO:0000313" key="2">
    <source>
        <dbReference type="Proteomes" id="UP000250266"/>
    </source>
</evidence>
<evidence type="ECO:0000313" key="1">
    <source>
        <dbReference type="EMBL" id="OCK73032.1"/>
    </source>
</evidence>
<gene>
    <name evidence="1" type="ORF">K432DRAFT_313978</name>
</gene>
<dbReference type="Proteomes" id="UP000250266">
    <property type="component" value="Unassembled WGS sequence"/>
</dbReference>